<dbReference type="Pfam" id="PF00534">
    <property type="entry name" value="Glycos_transf_1"/>
    <property type="match status" value="1"/>
</dbReference>
<dbReference type="InterPro" id="IPR028098">
    <property type="entry name" value="Glyco_trans_4-like_N"/>
</dbReference>
<feature type="domain" description="Glycosyltransferase subfamily 4-like N-terminal" evidence="2">
    <location>
        <begin position="98"/>
        <end position="192"/>
    </location>
</feature>
<evidence type="ECO:0000313" key="5">
    <source>
        <dbReference type="Proteomes" id="UP000276901"/>
    </source>
</evidence>
<dbReference type="GO" id="GO:0016757">
    <property type="term" value="F:glycosyltransferase activity"/>
    <property type="evidence" value="ECO:0007669"/>
    <property type="project" value="InterPro"/>
</dbReference>
<reference evidence="3 6" key="1">
    <citation type="submission" date="2016-03" db="EMBL/GenBank/DDBJ databases">
        <authorList>
            <person name="Hansen M.J."/>
            <person name="Bojesen A.M."/>
            <person name="Planet P."/>
        </authorList>
    </citation>
    <scope>NUCLEOTIDE SEQUENCE [LARGE SCALE GENOMIC DNA]</scope>
    <source>
        <strain evidence="3 6">HPA 21</strain>
    </source>
</reference>
<dbReference type="PANTHER" id="PTHR12526:SF630">
    <property type="entry name" value="GLYCOSYLTRANSFERASE"/>
    <property type="match status" value="1"/>
</dbReference>
<dbReference type="CDD" id="cd03811">
    <property type="entry name" value="GT4_GT28_WabH-like"/>
    <property type="match status" value="1"/>
</dbReference>
<dbReference type="EMBL" id="CP015029">
    <property type="protein sequence ID" value="QIM65040.1"/>
    <property type="molecule type" value="Genomic_DNA"/>
</dbReference>
<dbReference type="AlphaFoldDB" id="A0AAE7C247"/>
<proteinExistence type="predicted"/>
<dbReference type="Proteomes" id="UP000502287">
    <property type="component" value="Chromosome"/>
</dbReference>
<evidence type="ECO:0000313" key="4">
    <source>
        <dbReference type="EMBL" id="RPE96547.1"/>
    </source>
</evidence>
<dbReference type="SUPFAM" id="SSF53756">
    <property type="entry name" value="UDP-Glycosyltransferase/glycogen phosphorylase"/>
    <property type="match status" value="1"/>
</dbReference>
<dbReference type="Pfam" id="PF13439">
    <property type="entry name" value="Glyco_transf_4"/>
    <property type="match status" value="1"/>
</dbReference>
<dbReference type="KEGG" id="fcl:A4G17_06130"/>
<dbReference type="EMBL" id="RKQT01000001">
    <property type="protein sequence ID" value="RPE96547.1"/>
    <property type="molecule type" value="Genomic_DNA"/>
</dbReference>
<evidence type="ECO:0000313" key="6">
    <source>
        <dbReference type="Proteomes" id="UP000502287"/>
    </source>
</evidence>
<dbReference type="RefSeq" id="WP_123956437.1">
    <property type="nucleotide sequence ID" value="NZ_CP015029.1"/>
</dbReference>
<dbReference type="InterPro" id="IPR001296">
    <property type="entry name" value="Glyco_trans_1"/>
</dbReference>
<evidence type="ECO:0000259" key="2">
    <source>
        <dbReference type="Pfam" id="PF13439"/>
    </source>
</evidence>
<dbReference type="Proteomes" id="UP000276901">
    <property type="component" value="Unassembled WGS sequence"/>
</dbReference>
<dbReference type="GO" id="GO:1901135">
    <property type="term" value="P:carbohydrate derivative metabolic process"/>
    <property type="evidence" value="ECO:0007669"/>
    <property type="project" value="UniProtKB-ARBA"/>
</dbReference>
<gene>
    <name evidence="3" type="ORF">A4G17_06130</name>
    <name evidence="4" type="ORF">EDC49_0942</name>
</gene>
<accession>A0AAE7C247</accession>
<dbReference type="PANTHER" id="PTHR12526">
    <property type="entry name" value="GLYCOSYLTRANSFERASE"/>
    <property type="match status" value="1"/>
</dbReference>
<sequence>MKVLILHKWLVIGGIERILINYLNLLKDKPNFQLDLLIAFDTPNSVLAREIPNIVKTYYLFDKSYYQTQQDIYKNRNKNIIQKIKYKLYRINEKRVSRKKVNKMISNYDIVINFSNHFDQFLNFKKIDIPIIRWQHSALENKKSKLGLREISYLKKYDHIVAICKEMKKDIQSKSGIASHQITYIYNPIDFENIKKLSEQYKINIEKPYLIQVARLEKSKNHIALIEIYAELLKKGVNHCLYIIGNGPEYNMLSQKIKQLNLEQYCILLGEINNPYPYIRDADLFLHTSEKEGLPTVLLESAILETPIVAMNCPTGVKEILNNGECGELISLGNNTEFIDKTYALIKNHSLQQEYKKHMKDHLISFSEKTTKKRFLSLLNSINKNK</sequence>
<feature type="domain" description="Glycosyl transferase family 1" evidence="1">
    <location>
        <begin position="195"/>
        <end position="358"/>
    </location>
</feature>
<organism evidence="3 6">
    <name type="scientific">Frederiksenia canicola</name>
    <dbReference type="NCBI Taxonomy" id="123824"/>
    <lineage>
        <taxon>Bacteria</taxon>
        <taxon>Pseudomonadati</taxon>
        <taxon>Pseudomonadota</taxon>
        <taxon>Gammaproteobacteria</taxon>
        <taxon>Pasteurellales</taxon>
        <taxon>Pasteurellaceae</taxon>
        <taxon>Frederiksenia</taxon>
    </lineage>
</organism>
<evidence type="ECO:0000259" key="1">
    <source>
        <dbReference type="Pfam" id="PF00534"/>
    </source>
</evidence>
<protein>
    <submittedName>
        <fullName evidence="3 4">Glycosyltransferase</fullName>
    </submittedName>
</protein>
<evidence type="ECO:0000313" key="3">
    <source>
        <dbReference type="EMBL" id="QIM65040.1"/>
    </source>
</evidence>
<reference evidence="4 5" key="2">
    <citation type="submission" date="2018-11" db="EMBL/GenBank/DDBJ databases">
        <title>Genomic Encyclopedia of Type Strains, Phase IV (KMG-IV): sequencing the most valuable type-strain genomes for metagenomic binning, comparative biology and taxonomic classification.</title>
        <authorList>
            <person name="Goeker M."/>
        </authorList>
    </citation>
    <scope>NUCLEOTIDE SEQUENCE [LARGE SCALE GENOMIC DNA]</scope>
    <source>
        <strain evidence="4 5">DSM 25797</strain>
    </source>
</reference>
<name>A0AAE7C247_9PAST</name>
<keyword evidence="5" id="KW-1185">Reference proteome</keyword>
<dbReference type="Gene3D" id="3.40.50.2000">
    <property type="entry name" value="Glycogen Phosphorylase B"/>
    <property type="match status" value="2"/>
</dbReference>